<dbReference type="PANTHER" id="PTHR35789">
    <property type="entry name" value="SPORE GERMINATION PROTEIN B3"/>
    <property type="match status" value="1"/>
</dbReference>
<name>A0A1M6KH19_PARC5</name>
<keyword evidence="7" id="KW-0449">Lipoprotein</keyword>
<dbReference type="Pfam" id="PF25198">
    <property type="entry name" value="Spore_GerAC_N"/>
    <property type="match status" value="1"/>
</dbReference>
<feature type="domain" description="Spore germination GerAC-like C-terminal" evidence="8">
    <location>
        <begin position="221"/>
        <end position="387"/>
    </location>
</feature>
<keyword evidence="6" id="KW-0564">Palmitate</keyword>
<dbReference type="InterPro" id="IPR046953">
    <property type="entry name" value="Spore_GerAC-like_C"/>
</dbReference>
<accession>A0A1M6KH19</accession>
<evidence type="ECO:0000259" key="8">
    <source>
        <dbReference type="Pfam" id="PF05504"/>
    </source>
</evidence>
<keyword evidence="5" id="KW-0472">Membrane</keyword>
<evidence type="ECO:0000256" key="4">
    <source>
        <dbReference type="ARBA" id="ARBA00022729"/>
    </source>
</evidence>
<evidence type="ECO:0000256" key="2">
    <source>
        <dbReference type="ARBA" id="ARBA00007886"/>
    </source>
</evidence>
<dbReference type="AlphaFoldDB" id="A0A1M6KH19"/>
<evidence type="ECO:0000256" key="5">
    <source>
        <dbReference type="ARBA" id="ARBA00023136"/>
    </source>
</evidence>
<evidence type="ECO:0000256" key="6">
    <source>
        <dbReference type="ARBA" id="ARBA00023139"/>
    </source>
</evidence>
<dbReference type="GO" id="GO:0009847">
    <property type="term" value="P:spore germination"/>
    <property type="evidence" value="ECO:0007669"/>
    <property type="project" value="InterPro"/>
</dbReference>
<dbReference type="InterPro" id="IPR008844">
    <property type="entry name" value="Spore_GerAC-like"/>
</dbReference>
<evidence type="ECO:0000256" key="1">
    <source>
        <dbReference type="ARBA" id="ARBA00004635"/>
    </source>
</evidence>
<organism evidence="10 11">
    <name type="scientific">Paramaledivibacter caminithermalis (strain DSM 15212 / CIP 107654 / DViRD3)</name>
    <name type="common">Clostridium caminithermale</name>
    <dbReference type="NCBI Taxonomy" id="1121301"/>
    <lineage>
        <taxon>Bacteria</taxon>
        <taxon>Bacillati</taxon>
        <taxon>Bacillota</taxon>
        <taxon>Clostridia</taxon>
        <taxon>Peptostreptococcales</taxon>
        <taxon>Caminicellaceae</taxon>
        <taxon>Paramaledivibacter</taxon>
    </lineage>
</organism>
<evidence type="ECO:0000313" key="11">
    <source>
        <dbReference type="Proteomes" id="UP000184465"/>
    </source>
</evidence>
<dbReference type="GO" id="GO:0016020">
    <property type="term" value="C:membrane"/>
    <property type="evidence" value="ECO:0007669"/>
    <property type="project" value="UniProtKB-SubCell"/>
</dbReference>
<dbReference type="Pfam" id="PF05504">
    <property type="entry name" value="Spore_GerAC"/>
    <property type="match status" value="1"/>
</dbReference>
<reference evidence="10 11" key="1">
    <citation type="submission" date="2016-11" db="EMBL/GenBank/DDBJ databases">
        <authorList>
            <person name="Jaros S."/>
            <person name="Januszkiewicz K."/>
            <person name="Wedrychowicz H."/>
        </authorList>
    </citation>
    <scope>NUCLEOTIDE SEQUENCE [LARGE SCALE GENOMIC DNA]</scope>
    <source>
        <strain evidence="10 11">DSM 15212</strain>
    </source>
</reference>
<dbReference type="EMBL" id="FRAG01000003">
    <property type="protein sequence ID" value="SHJ58172.1"/>
    <property type="molecule type" value="Genomic_DNA"/>
</dbReference>
<sequence>MDRIKIYLIILIIPILLFSGCWDKVEIDERAFITAIGYDKYEGGNEAKEENVEKETEKEPLNRYIRTITYPNVSLIAGKGQGKPFFVYSTVCASWADGRQQIALRDNKNFYVYHLKAVIFNEEIARDEELFREMFDTFERSVFLNRKLYFFVTPNKAQDILMTDTGKNMDVGLYIDELMSKENKPTRMAKSDLGTIAVDLRESNAALAPRIIKSKDEIKVSGAGVLKDNKLVGMLGELETRDVFILKGKVKLADYTIKVDDKFIVVSQTDLKTNMKTYEDKDGNINVYFDIRAEGDIVQHYFRTSKEPFDEKYIDRVNKKVNELISKELGDVFKKIQKDFGADIFKVGENLRKFHPATWNKIKDDWDEIYPKVKVKVDYKMNIRRVGIKQ</sequence>
<dbReference type="InterPro" id="IPR057336">
    <property type="entry name" value="GerAC_N"/>
</dbReference>
<keyword evidence="3" id="KW-0309">Germination</keyword>
<feature type="domain" description="Spore germination protein N-terminal" evidence="9">
    <location>
        <begin position="23"/>
        <end position="211"/>
    </location>
</feature>
<dbReference type="Gene3D" id="3.30.300.210">
    <property type="entry name" value="Nutrient germinant receptor protein C, domain 3"/>
    <property type="match status" value="1"/>
</dbReference>
<dbReference type="InterPro" id="IPR038501">
    <property type="entry name" value="Spore_GerAC_C_sf"/>
</dbReference>
<keyword evidence="4" id="KW-0732">Signal</keyword>
<dbReference type="STRING" id="1121301.SAMN02745912_00392"/>
<dbReference type="RefSeq" id="WP_073146706.1">
    <property type="nucleotide sequence ID" value="NZ_FRAG01000003.1"/>
</dbReference>
<evidence type="ECO:0000313" key="10">
    <source>
        <dbReference type="EMBL" id="SHJ58172.1"/>
    </source>
</evidence>
<evidence type="ECO:0000259" key="9">
    <source>
        <dbReference type="Pfam" id="PF25198"/>
    </source>
</evidence>
<protein>
    <submittedName>
        <fullName evidence="10">Germination protein, Ger(X)C family</fullName>
    </submittedName>
</protein>
<dbReference type="PANTHER" id="PTHR35789:SF1">
    <property type="entry name" value="SPORE GERMINATION PROTEIN B3"/>
    <property type="match status" value="1"/>
</dbReference>
<proteinExistence type="inferred from homology"/>
<dbReference type="OrthoDB" id="2569624at2"/>
<comment type="similarity">
    <text evidence="2">Belongs to the GerABKC lipoprotein family.</text>
</comment>
<evidence type="ECO:0000256" key="3">
    <source>
        <dbReference type="ARBA" id="ARBA00022544"/>
    </source>
</evidence>
<gene>
    <name evidence="10" type="ORF">SAMN02745912_00392</name>
</gene>
<keyword evidence="11" id="KW-1185">Reference proteome</keyword>
<dbReference type="NCBIfam" id="TIGR02887">
    <property type="entry name" value="spore_ger_x_C"/>
    <property type="match status" value="1"/>
</dbReference>
<comment type="subcellular location">
    <subcellularLocation>
        <location evidence="1">Membrane</location>
        <topology evidence="1">Lipid-anchor</topology>
    </subcellularLocation>
</comment>
<dbReference type="PROSITE" id="PS51257">
    <property type="entry name" value="PROKAR_LIPOPROTEIN"/>
    <property type="match status" value="1"/>
</dbReference>
<dbReference type="Proteomes" id="UP000184465">
    <property type="component" value="Unassembled WGS sequence"/>
</dbReference>
<evidence type="ECO:0000256" key="7">
    <source>
        <dbReference type="ARBA" id="ARBA00023288"/>
    </source>
</evidence>